<evidence type="ECO:0000256" key="3">
    <source>
        <dbReference type="ARBA" id="ARBA00022448"/>
    </source>
</evidence>
<evidence type="ECO:0000256" key="8">
    <source>
        <dbReference type="ARBA" id="ARBA00023114"/>
    </source>
</evidence>
<dbReference type="InterPro" id="IPR050298">
    <property type="entry name" value="Gram-neg_bact_OMP"/>
</dbReference>
<dbReference type="AlphaFoldDB" id="A0A160FU08"/>
<keyword evidence="6" id="KW-0732">Signal</keyword>
<keyword evidence="7" id="KW-0406">Ion transport</keyword>
<keyword evidence="10" id="KW-0998">Cell outer membrane</keyword>
<protein>
    <recommendedName>
        <fullName evidence="11">Porin domain-containing protein</fullName>
    </recommendedName>
</protein>
<dbReference type="PANTHER" id="PTHR34501">
    <property type="entry name" value="PROTEIN YDDL-RELATED"/>
    <property type="match status" value="1"/>
</dbReference>
<evidence type="ECO:0000256" key="5">
    <source>
        <dbReference type="ARBA" id="ARBA00022692"/>
    </source>
</evidence>
<dbReference type="GO" id="GO:0015288">
    <property type="term" value="F:porin activity"/>
    <property type="evidence" value="ECO:0007669"/>
    <property type="project" value="UniProtKB-KW"/>
</dbReference>
<dbReference type="PRINTS" id="PR00182">
    <property type="entry name" value="ECOLNEIPORIN"/>
</dbReference>
<dbReference type="CDD" id="cd00342">
    <property type="entry name" value="gram_neg_porins"/>
    <property type="match status" value="1"/>
</dbReference>
<evidence type="ECO:0000256" key="6">
    <source>
        <dbReference type="ARBA" id="ARBA00022729"/>
    </source>
</evidence>
<evidence type="ECO:0000256" key="10">
    <source>
        <dbReference type="ARBA" id="ARBA00023237"/>
    </source>
</evidence>
<sequence length="318" mass="33645">MTGKENLGGGTFAIFTLESGFTMSSGKSLQGGALFGRQAFVGLSNDSWGSITLGNQYDFVYEYLSEFGVGAQISGGYAGIHIGGYDRMSWARLPNSVKYLGSIGNHIKIGAMYSFGGVPGSMQTSSSFSAGMHYSDGGFSLGTAYTKVYNPLSLDPYYVAGLKTFLGQPTVSVAPVSGAVTDLYLTKPFLVDSSQTFGVGATYTTGKVRVSAVYNGTIFKGFGEVSTLQTIDTGLMYNFTPSFTGAVDVGHSWFEGSDWYEAVVGLTYSLSKSTTLYASTEYMRAHGNTTANISAGANFAASSGPTQLAYRLAIRHSF</sequence>
<keyword evidence="9" id="KW-0472">Membrane</keyword>
<dbReference type="GO" id="GO:0046930">
    <property type="term" value="C:pore complex"/>
    <property type="evidence" value="ECO:0007669"/>
    <property type="project" value="UniProtKB-KW"/>
</dbReference>
<dbReference type="Pfam" id="PF13609">
    <property type="entry name" value="Porin_4"/>
    <property type="match status" value="1"/>
</dbReference>
<comment type="subcellular location">
    <subcellularLocation>
        <location evidence="1">Cell outer membrane</location>
        <topology evidence="1">Multi-pass membrane protein</topology>
    </subcellularLocation>
</comment>
<dbReference type="STRING" id="1804984.AYM40_30545"/>
<accession>A0A160FU08</accession>
<evidence type="ECO:0000313" key="13">
    <source>
        <dbReference type="Proteomes" id="UP000076852"/>
    </source>
</evidence>
<dbReference type="KEGG" id="buz:AYM40_30545"/>
<evidence type="ECO:0000256" key="7">
    <source>
        <dbReference type="ARBA" id="ARBA00023065"/>
    </source>
</evidence>
<dbReference type="GO" id="GO:0034220">
    <property type="term" value="P:monoatomic ion transmembrane transport"/>
    <property type="evidence" value="ECO:0007669"/>
    <property type="project" value="InterPro"/>
</dbReference>
<keyword evidence="4" id="KW-1134">Transmembrane beta strand</keyword>
<reference evidence="12 13" key="1">
    <citation type="journal article" date="2016" name="Gene">
        <title>PacBio SMRT assembly of a complex multi-replicon genome reveals chlorocatechol degradative operon in a region of genome plasticity.</title>
        <authorList>
            <person name="Ricker N."/>
            <person name="Shen S.Y."/>
            <person name="Goordial J."/>
            <person name="Jin S."/>
            <person name="Fulthorpe R.R."/>
        </authorList>
    </citation>
    <scope>NUCLEOTIDE SEQUENCE [LARGE SCALE GENOMIC DNA]</scope>
    <source>
        <strain evidence="12 13">OLGA172</strain>
    </source>
</reference>
<dbReference type="EMBL" id="CP014579">
    <property type="protein sequence ID" value="ANB76541.1"/>
    <property type="molecule type" value="Genomic_DNA"/>
</dbReference>
<keyword evidence="13" id="KW-1185">Reference proteome</keyword>
<organism evidence="12 13">
    <name type="scientific">Paraburkholderia phytofirmans OLGA172</name>
    <dbReference type="NCBI Taxonomy" id="1417228"/>
    <lineage>
        <taxon>Bacteria</taxon>
        <taxon>Pseudomonadati</taxon>
        <taxon>Pseudomonadota</taxon>
        <taxon>Betaproteobacteria</taxon>
        <taxon>Burkholderiales</taxon>
        <taxon>Burkholderiaceae</taxon>
        <taxon>Paraburkholderia</taxon>
    </lineage>
</organism>
<evidence type="ECO:0000256" key="9">
    <source>
        <dbReference type="ARBA" id="ARBA00023136"/>
    </source>
</evidence>
<evidence type="ECO:0000256" key="2">
    <source>
        <dbReference type="ARBA" id="ARBA00011233"/>
    </source>
</evidence>
<dbReference type="InterPro" id="IPR001702">
    <property type="entry name" value="Porin_Gram-ve"/>
</dbReference>
<keyword evidence="5" id="KW-0812">Transmembrane</keyword>
<feature type="domain" description="Porin" evidence="11">
    <location>
        <begin position="2"/>
        <end position="285"/>
    </location>
</feature>
<name>A0A160FU08_9BURK</name>
<evidence type="ECO:0000256" key="4">
    <source>
        <dbReference type="ARBA" id="ARBA00022452"/>
    </source>
</evidence>
<evidence type="ECO:0000259" key="11">
    <source>
        <dbReference type="Pfam" id="PF13609"/>
    </source>
</evidence>
<evidence type="ECO:0000313" key="12">
    <source>
        <dbReference type="EMBL" id="ANB76541.1"/>
    </source>
</evidence>
<dbReference type="Gene3D" id="2.40.160.10">
    <property type="entry name" value="Porin"/>
    <property type="match status" value="1"/>
</dbReference>
<keyword evidence="3" id="KW-0813">Transport</keyword>
<evidence type="ECO:0000256" key="1">
    <source>
        <dbReference type="ARBA" id="ARBA00004571"/>
    </source>
</evidence>
<proteinExistence type="predicted"/>
<comment type="subunit">
    <text evidence="2">Homotrimer.</text>
</comment>
<gene>
    <name evidence="12" type="ORF">AYM40_30545</name>
</gene>
<dbReference type="GO" id="GO:0009279">
    <property type="term" value="C:cell outer membrane"/>
    <property type="evidence" value="ECO:0007669"/>
    <property type="project" value="UniProtKB-SubCell"/>
</dbReference>
<dbReference type="PANTHER" id="PTHR34501:SF9">
    <property type="entry name" value="MAJOR OUTER MEMBRANE PROTEIN P.IA"/>
    <property type="match status" value="1"/>
</dbReference>
<dbReference type="InterPro" id="IPR023614">
    <property type="entry name" value="Porin_dom_sf"/>
</dbReference>
<keyword evidence="8" id="KW-0626">Porin</keyword>
<dbReference type="Proteomes" id="UP000076852">
    <property type="component" value="Chromosome 2"/>
</dbReference>
<dbReference type="SUPFAM" id="SSF56935">
    <property type="entry name" value="Porins"/>
    <property type="match status" value="1"/>
</dbReference>
<dbReference type="InterPro" id="IPR033900">
    <property type="entry name" value="Gram_neg_porin_domain"/>
</dbReference>